<dbReference type="PROSITE" id="PS50853">
    <property type="entry name" value="FN3"/>
    <property type="match status" value="1"/>
</dbReference>
<gene>
    <name evidence="3" type="ORF">QBC37DRAFT_404304</name>
</gene>
<proteinExistence type="predicted"/>
<feature type="domain" description="Fibronectin type-III" evidence="2">
    <location>
        <begin position="314"/>
        <end position="406"/>
    </location>
</feature>
<sequence>MMRSCNPIGSLMALLLCFISFAVSLPNVLSQDWRIDGVSAPLSKRSITQQIALASYIHPGSDPAAWTRLIGYPKQKISIVIANVLNGPDSTVDSTWKTVIDQAYASDKTVLGYVRTGYLGLGGAQFKTRLGSGQIADWTAQIERDVDIWYELYGSSMGGIFFDEGWWDCGTSNAYSDVYKHINRYTKTRHPGAVTVLNPGCPVGQCYESTMDTLVTFENTYQVYNSSFQGLTWTPSDPRKIWHIVHDTPASAVANAVSLSNARGAGFIHLTDDTWDHPYDTLPRDIYMQAQMDAVAGGVPLNAPSATWAAGSAAGTPPSLANPKRDYSSARLTWNAATNALGYNIYIKSFKGITNFHIASTPSTMRNITIVTLPAGTTLTFFVRAIGGGGALGTSSANLNVTTLSFPSGKSITNLTALPPSTNSTTYKADVLVPYGFLRLFLRDPVTGNGSYTCTNGWAMQFPPDNKVVCAKYMAEGSNLYRYTGVMPPDNTGMPWSWEWVGPVTVTPPVWGSAQPYTYTWTVPVGSSVMDTTRFVVQGERLGPYVNVFQPLPVLRTTLVSGV</sequence>
<dbReference type="InterPro" id="IPR003961">
    <property type="entry name" value="FN3_dom"/>
</dbReference>
<accession>A0AAN6XZF0</accession>
<dbReference type="EMBL" id="MU858204">
    <property type="protein sequence ID" value="KAK4209460.1"/>
    <property type="molecule type" value="Genomic_DNA"/>
</dbReference>
<dbReference type="CDD" id="cd00063">
    <property type="entry name" value="FN3"/>
    <property type="match status" value="1"/>
</dbReference>
<evidence type="ECO:0000256" key="1">
    <source>
        <dbReference type="SAM" id="SignalP"/>
    </source>
</evidence>
<reference evidence="3" key="2">
    <citation type="submission" date="2023-05" db="EMBL/GenBank/DDBJ databases">
        <authorList>
            <consortium name="Lawrence Berkeley National Laboratory"/>
            <person name="Steindorff A."/>
            <person name="Hensen N."/>
            <person name="Bonometti L."/>
            <person name="Westerberg I."/>
            <person name="Brannstrom I.O."/>
            <person name="Guillou S."/>
            <person name="Cros-Aarteil S."/>
            <person name="Calhoun S."/>
            <person name="Haridas S."/>
            <person name="Kuo A."/>
            <person name="Mondo S."/>
            <person name="Pangilinan J."/>
            <person name="Riley R."/>
            <person name="Labutti K."/>
            <person name="Andreopoulos B."/>
            <person name="Lipzen A."/>
            <person name="Chen C."/>
            <person name="Yanf M."/>
            <person name="Daum C."/>
            <person name="Ng V."/>
            <person name="Clum A."/>
            <person name="Ohm R."/>
            <person name="Martin F."/>
            <person name="Silar P."/>
            <person name="Natvig D."/>
            <person name="Lalanne C."/>
            <person name="Gautier V."/>
            <person name="Ament-Velasquez S.L."/>
            <person name="Kruys A."/>
            <person name="Hutchinson M.I."/>
            <person name="Powell A.J."/>
            <person name="Barry K."/>
            <person name="Miller A.N."/>
            <person name="Grigoriev I.V."/>
            <person name="Debuchy R."/>
            <person name="Gladieux P."/>
            <person name="Thoren M.H."/>
            <person name="Johannesson H."/>
        </authorList>
    </citation>
    <scope>NUCLEOTIDE SEQUENCE</scope>
    <source>
        <strain evidence="3">PSN293</strain>
    </source>
</reference>
<dbReference type="PANTHER" id="PTHR35040:SF7">
    <property type="entry name" value="FIBRONECTIN TYPE-III DOMAIN-CONTAINING PROTEIN-RELATED"/>
    <property type="match status" value="1"/>
</dbReference>
<keyword evidence="4" id="KW-1185">Reference proteome</keyword>
<name>A0AAN6XZF0_9PEZI</name>
<comment type="caution">
    <text evidence="3">The sequence shown here is derived from an EMBL/GenBank/DDBJ whole genome shotgun (WGS) entry which is preliminary data.</text>
</comment>
<evidence type="ECO:0000313" key="3">
    <source>
        <dbReference type="EMBL" id="KAK4209460.1"/>
    </source>
</evidence>
<dbReference type="InterPro" id="IPR036116">
    <property type="entry name" value="FN3_sf"/>
</dbReference>
<feature type="signal peptide" evidence="1">
    <location>
        <begin position="1"/>
        <end position="24"/>
    </location>
</feature>
<keyword evidence="1" id="KW-0732">Signal</keyword>
<dbReference type="Gene3D" id="2.60.40.10">
    <property type="entry name" value="Immunoglobulins"/>
    <property type="match status" value="1"/>
</dbReference>
<reference evidence="3" key="1">
    <citation type="journal article" date="2023" name="Mol. Phylogenet. Evol.">
        <title>Genome-scale phylogeny and comparative genomics of the fungal order Sordariales.</title>
        <authorList>
            <person name="Hensen N."/>
            <person name="Bonometti L."/>
            <person name="Westerberg I."/>
            <person name="Brannstrom I.O."/>
            <person name="Guillou S."/>
            <person name="Cros-Aarteil S."/>
            <person name="Calhoun S."/>
            <person name="Haridas S."/>
            <person name="Kuo A."/>
            <person name="Mondo S."/>
            <person name="Pangilinan J."/>
            <person name="Riley R."/>
            <person name="LaButti K."/>
            <person name="Andreopoulos B."/>
            <person name="Lipzen A."/>
            <person name="Chen C."/>
            <person name="Yan M."/>
            <person name="Daum C."/>
            <person name="Ng V."/>
            <person name="Clum A."/>
            <person name="Steindorff A."/>
            <person name="Ohm R.A."/>
            <person name="Martin F."/>
            <person name="Silar P."/>
            <person name="Natvig D.O."/>
            <person name="Lalanne C."/>
            <person name="Gautier V."/>
            <person name="Ament-Velasquez S.L."/>
            <person name="Kruys A."/>
            <person name="Hutchinson M.I."/>
            <person name="Powell A.J."/>
            <person name="Barry K."/>
            <person name="Miller A.N."/>
            <person name="Grigoriev I.V."/>
            <person name="Debuchy R."/>
            <person name="Gladieux P."/>
            <person name="Hiltunen Thoren M."/>
            <person name="Johannesson H."/>
        </authorList>
    </citation>
    <scope>NUCLEOTIDE SEQUENCE</scope>
    <source>
        <strain evidence="3">PSN293</strain>
    </source>
</reference>
<dbReference type="Pfam" id="PF12138">
    <property type="entry name" value="Spherulin4"/>
    <property type="match status" value="1"/>
</dbReference>
<dbReference type="AlphaFoldDB" id="A0AAN6XZF0"/>
<dbReference type="InterPro" id="IPR021986">
    <property type="entry name" value="Spherulin4"/>
</dbReference>
<organism evidence="3 4">
    <name type="scientific">Rhypophila decipiens</name>
    <dbReference type="NCBI Taxonomy" id="261697"/>
    <lineage>
        <taxon>Eukaryota</taxon>
        <taxon>Fungi</taxon>
        <taxon>Dikarya</taxon>
        <taxon>Ascomycota</taxon>
        <taxon>Pezizomycotina</taxon>
        <taxon>Sordariomycetes</taxon>
        <taxon>Sordariomycetidae</taxon>
        <taxon>Sordariales</taxon>
        <taxon>Naviculisporaceae</taxon>
        <taxon>Rhypophila</taxon>
    </lineage>
</organism>
<dbReference type="SUPFAM" id="SSF49265">
    <property type="entry name" value="Fibronectin type III"/>
    <property type="match status" value="1"/>
</dbReference>
<feature type="chain" id="PRO_5043051392" evidence="1">
    <location>
        <begin position="25"/>
        <end position="563"/>
    </location>
</feature>
<protein>
    <submittedName>
        <fullName evidence="3">Spherulation-specific family 4-domain-containing protein</fullName>
    </submittedName>
</protein>
<evidence type="ECO:0000259" key="2">
    <source>
        <dbReference type="PROSITE" id="PS50853"/>
    </source>
</evidence>
<evidence type="ECO:0000313" key="4">
    <source>
        <dbReference type="Proteomes" id="UP001301769"/>
    </source>
</evidence>
<dbReference type="Proteomes" id="UP001301769">
    <property type="component" value="Unassembled WGS sequence"/>
</dbReference>
<dbReference type="InterPro" id="IPR013783">
    <property type="entry name" value="Ig-like_fold"/>
</dbReference>
<dbReference type="PANTHER" id="PTHR35040">
    <property type="match status" value="1"/>
</dbReference>